<dbReference type="GO" id="GO:0015627">
    <property type="term" value="C:type II protein secretion system complex"/>
    <property type="evidence" value="ECO:0007669"/>
    <property type="project" value="InterPro"/>
</dbReference>
<evidence type="ECO:0000256" key="5">
    <source>
        <dbReference type="ARBA" id="ARBA00022519"/>
    </source>
</evidence>
<dbReference type="GO" id="GO:0005886">
    <property type="term" value="C:plasma membrane"/>
    <property type="evidence" value="ECO:0007669"/>
    <property type="project" value="UniProtKB-SubCell"/>
</dbReference>
<comment type="subcellular location">
    <subcellularLocation>
        <location evidence="1">Cell inner membrane</location>
        <topology evidence="1">Single-pass membrane protein</topology>
    </subcellularLocation>
</comment>
<evidence type="ECO:0000256" key="7">
    <source>
        <dbReference type="ARBA" id="ARBA00022989"/>
    </source>
</evidence>
<evidence type="ECO:0000313" key="13">
    <source>
        <dbReference type="Proteomes" id="UP000298049"/>
    </source>
</evidence>
<protein>
    <recommendedName>
        <fullName evidence="2">Type II secretion system protein H</fullName>
    </recommendedName>
    <alternativeName>
        <fullName evidence="10">General secretion pathway protein H</fullName>
    </alternativeName>
</protein>
<dbReference type="NCBIfam" id="TIGR02532">
    <property type="entry name" value="IV_pilin_GFxxxE"/>
    <property type="match status" value="1"/>
</dbReference>
<dbReference type="SUPFAM" id="SSF54523">
    <property type="entry name" value="Pili subunits"/>
    <property type="match status" value="1"/>
</dbReference>
<dbReference type="AlphaFoldDB" id="A0A4P7XDX6"/>
<name>A0A4P7XDX6_9ALTE</name>
<comment type="similarity">
    <text evidence="9">Belongs to the GSP H family.</text>
</comment>
<dbReference type="Proteomes" id="UP000298049">
    <property type="component" value="Chromosome"/>
</dbReference>
<keyword evidence="7" id="KW-1133">Transmembrane helix</keyword>
<dbReference type="InterPro" id="IPR022346">
    <property type="entry name" value="T2SS_GspH"/>
</dbReference>
<evidence type="ECO:0000256" key="9">
    <source>
        <dbReference type="ARBA" id="ARBA00025772"/>
    </source>
</evidence>
<keyword evidence="5" id="KW-0997">Cell inner membrane</keyword>
<evidence type="ECO:0000256" key="1">
    <source>
        <dbReference type="ARBA" id="ARBA00004377"/>
    </source>
</evidence>
<keyword evidence="6" id="KW-0812">Transmembrane</keyword>
<keyword evidence="4" id="KW-0488">Methylation</keyword>
<reference evidence="12 13" key="1">
    <citation type="submission" date="2018-07" db="EMBL/GenBank/DDBJ databases">
        <title>Marsedoiliclastica nanhaica gen. nov. sp. nov., a novel marine hydrocarbonoclastic bacterium isolated from an in-situ enriched hydrocarbon-degrading consortium in deep-sea sediment.</title>
        <authorList>
            <person name="Dong C."/>
            <person name="Ma T."/>
            <person name="Liu R."/>
            <person name="Shao Z."/>
        </authorList>
    </citation>
    <scope>NUCLEOTIDE SEQUENCE [LARGE SCALE GENOMIC DNA]</scope>
    <source>
        <strain evidence="13">soil36-7</strain>
    </source>
</reference>
<evidence type="ECO:0000256" key="6">
    <source>
        <dbReference type="ARBA" id="ARBA00022692"/>
    </source>
</evidence>
<keyword evidence="13" id="KW-1185">Reference proteome</keyword>
<evidence type="ECO:0000256" key="8">
    <source>
        <dbReference type="ARBA" id="ARBA00023136"/>
    </source>
</evidence>
<organism evidence="12 13">
    <name type="scientific">Hydrocarboniclastica marina</name>
    <dbReference type="NCBI Taxonomy" id="2259620"/>
    <lineage>
        <taxon>Bacteria</taxon>
        <taxon>Pseudomonadati</taxon>
        <taxon>Pseudomonadota</taxon>
        <taxon>Gammaproteobacteria</taxon>
        <taxon>Alteromonadales</taxon>
        <taxon>Alteromonadaceae</taxon>
        <taxon>Hydrocarboniclastica</taxon>
    </lineage>
</organism>
<dbReference type="InterPro" id="IPR045584">
    <property type="entry name" value="Pilin-like"/>
</dbReference>
<feature type="domain" description="General secretion pathway GspH" evidence="11">
    <location>
        <begin position="48"/>
        <end position="159"/>
    </location>
</feature>
<dbReference type="GO" id="GO:0015628">
    <property type="term" value="P:protein secretion by the type II secretion system"/>
    <property type="evidence" value="ECO:0007669"/>
    <property type="project" value="InterPro"/>
</dbReference>
<keyword evidence="3" id="KW-1003">Cell membrane</keyword>
<dbReference type="KEGG" id="hmi:soil367_03680"/>
<keyword evidence="8" id="KW-0472">Membrane</keyword>
<dbReference type="EMBL" id="CP031093">
    <property type="protein sequence ID" value="QCF25109.1"/>
    <property type="molecule type" value="Genomic_DNA"/>
</dbReference>
<dbReference type="InterPro" id="IPR012902">
    <property type="entry name" value="N_methyl_site"/>
</dbReference>
<gene>
    <name evidence="12" type="ORF">soil367_03680</name>
</gene>
<dbReference type="OrthoDB" id="6886961at2"/>
<evidence type="ECO:0000259" key="11">
    <source>
        <dbReference type="Pfam" id="PF12019"/>
    </source>
</evidence>
<dbReference type="Gene3D" id="3.55.40.10">
    <property type="entry name" value="minor pseudopilin epsh domain"/>
    <property type="match status" value="1"/>
</dbReference>
<dbReference type="Pfam" id="PF12019">
    <property type="entry name" value="GspH"/>
    <property type="match status" value="1"/>
</dbReference>
<evidence type="ECO:0000256" key="3">
    <source>
        <dbReference type="ARBA" id="ARBA00022475"/>
    </source>
</evidence>
<evidence type="ECO:0000313" key="12">
    <source>
        <dbReference type="EMBL" id="QCF25109.1"/>
    </source>
</evidence>
<evidence type="ECO:0000256" key="10">
    <source>
        <dbReference type="ARBA" id="ARBA00030775"/>
    </source>
</evidence>
<accession>A0A4P7XDX6</accession>
<proteinExistence type="inferred from homology"/>
<sequence length="187" mass="20115">MIYHRQRAFSLVELITAIAILAITVSFAVSSMQPVSARTTTRSVLAKVYAGFQFARSAAVNKQQLVTICPLDGNGECINDWNQPISIFLDPSNERSLTDGNLLQLIPATTSGSLIAQPASKRYFQFRPIGTVHGTLGNVTFCPQNGDAIHAGQLILSSGGRLRYARDRDQDGVAEGSDGSPISCTRS</sequence>
<evidence type="ECO:0000256" key="4">
    <source>
        <dbReference type="ARBA" id="ARBA00022481"/>
    </source>
</evidence>
<evidence type="ECO:0000256" key="2">
    <source>
        <dbReference type="ARBA" id="ARBA00021549"/>
    </source>
</evidence>
<dbReference type="Pfam" id="PF07963">
    <property type="entry name" value="N_methyl"/>
    <property type="match status" value="1"/>
</dbReference>
<dbReference type="RefSeq" id="WP_136547010.1">
    <property type="nucleotide sequence ID" value="NZ_CP031093.1"/>
</dbReference>